<keyword evidence="1" id="KW-0812">Transmembrane</keyword>
<dbReference type="Proteomes" id="UP000273145">
    <property type="component" value="Chromosome"/>
</dbReference>
<dbReference type="AlphaFoldDB" id="A0A3Q8SA65"/>
<keyword evidence="3" id="KW-1185">Reference proteome</keyword>
<reference evidence="2 3" key="1">
    <citation type="submission" date="2018-11" db="EMBL/GenBank/DDBJ databases">
        <title>Genome sequencing of Paenibacillus lentus DSM25539(T).</title>
        <authorList>
            <person name="Kook J.-K."/>
            <person name="Park S.-N."/>
            <person name="Lim Y.K."/>
        </authorList>
    </citation>
    <scope>NUCLEOTIDE SEQUENCE [LARGE SCALE GENOMIC DNA]</scope>
    <source>
        <strain evidence="2 3">DSM 25539</strain>
    </source>
</reference>
<gene>
    <name evidence="2" type="ORF">EIM92_06450</name>
</gene>
<dbReference type="Pfam" id="PF18949">
    <property type="entry name" value="DUF5693"/>
    <property type="match status" value="1"/>
</dbReference>
<feature type="transmembrane region" description="Helical" evidence="1">
    <location>
        <begin position="639"/>
        <end position="659"/>
    </location>
</feature>
<protein>
    <submittedName>
        <fullName evidence="2">Uncharacterized protein</fullName>
    </submittedName>
</protein>
<proteinExistence type="predicted"/>
<dbReference type="KEGG" id="plen:EIM92_06450"/>
<feature type="transmembrane region" description="Helical" evidence="1">
    <location>
        <begin position="528"/>
        <end position="553"/>
    </location>
</feature>
<feature type="transmembrane region" description="Helical" evidence="1">
    <location>
        <begin position="423"/>
        <end position="443"/>
    </location>
</feature>
<keyword evidence="1" id="KW-0472">Membrane</keyword>
<feature type="transmembrane region" description="Helical" evidence="1">
    <location>
        <begin position="376"/>
        <end position="403"/>
    </location>
</feature>
<dbReference type="OrthoDB" id="3805529at2"/>
<evidence type="ECO:0000313" key="2">
    <source>
        <dbReference type="EMBL" id="AZK45886.1"/>
    </source>
</evidence>
<organism evidence="2 3">
    <name type="scientific">Paenibacillus lentus</name>
    <dbReference type="NCBI Taxonomy" id="1338368"/>
    <lineage>
        <taxon>Bacteria</taxon>
        <taxon>Bacillati</taxon>
        <taxon>Bacillota</taxon>
        <taxon>Bacilli</taxon>
        <taxon>Bacillales</taxon>
        <taxon>Paenibacillaceae</taxon>
        <taxon>Paenibacillus</taxon>
    </lineage>
</organism>
<feature type="transmembrane region" description="Helical" evidence="1">
    <location>
        <begin position="463"/>
        <end position="484"/>
    </location>
</feature>
<name>A0A3Q8SA65_9BACL</name>
<dbReference type="EMBL" id="CP034248">
    <property type="protein sequence ID" value="AZK45886.1"/>
    <property type="molecule type" value="Genomic_DNA"/>
</dbReference>
<evidence type="ECO:0000256" key="1">
    <source>
        <dbReference type="SAM" id="Phobius"/>
    </source>
</evidence>
<dbReference type="InterPro" id="IPR043748">
    <property type="entry name" value="DUF5693"/>
</dbReference>
<feature type="transmembrane region" description="Helical" evidence="1">
    <location>
        <begin position="586"/>
        <end position="601"/>
    </location>
</feature>
<dbReference type="RefSeq" id="WP_125081981.1">
    <property type="nucleotide sequence ID" value="NZ_CP034248.1"/>
</dbReference>
<accession>A0A3Q8SA65</accession>
<feature type="transmembrane region" description="Helical" evidence="1">
    <location>
        <begin position="496"/>
        <end position="516"/>
    </location>
</feature>
<evidence type="ECO:0000313" key="3">
    <source>
        <dbReference type="Proteomes" id="UP000273145"/>
    </source>
</evidence>
<feature type="transmembrane region" description="Helical" evidence="1">
    <location>
        <begin position="15"/>
        <end position="32"/>
    </location>
</feature>
<feature type="transmembrane region" description="Helical" evidence="1">
    <location>
        <begin position="608"/>
        <end position="627"/>
    </location>
</feature>
<sequence>MIQGWPRWNNASRKWLWILVVVGIVASLPVIYQRVQTEGSAKKVEFVFNYRGLLEVATYQADPTAFMDEQLDRLKEAGVGSMAMFETTLDELSKARRIMLFTAADVAKQNNTVIAENGNYTYVAFTNEENDRQLRPLIEQGLSKLDIAVFPWQYGEHGGLMIAAGPEDAVLKPLLKTDPIAFAMLRDKGFSIVPRLSDNVPFNEEDIDKLLSFYKDNGVTRVMLDGEGVKGFRENEEKNSIETMANLLNKHELGIVAIENMRVQPKGFHKIAYLTDYNVVRLFSLSDTDVNLDKKIVSDKIALATKDRNIRMIYINAAPSKDMQKAAMTHPLDNIVHTLLEPGNAVERVKKNGFEIGQAEAFQVVDAPWQKYLKAIVVAGGVAFVALLVSIFAPSLTLVSFLIGMVGSAGLYVLKPTLLEQALALGVSISAPTIAMILAVRKVRELNKAIPDMSAGRRLTHTLVLYLKTAVLSLLAVPFVIALLNNITYSLVLSQFRGVSLLHLAPIFLVAVYIMFYKGTSLVQELRAWMRLPITLVMVVAAVVLGAAAFYYLSRTGNAGTPLPGEAEFRAMLENTFGVRPRNKEFLLAHPLFIVGIFAAFRYRWASYAMIVAVIGQLSMVDTFAHIHTPAVLSLIRSVLGLGLGLIFGLLAALVWYILERCWEKWSPRLLKP</sequence>
<keyword evidence="1" id="KW-1133">Transmembrane helix</keyword>